<evidence type="ECO:0000313" key="2">
    <source>
        <dbReference type="Proteomes" id="UP001233172"/>
    </source>
</evidence>
<feature type="non-terminal residue" evidence="1">
    <location>
        <position position="1"/>
    </location>
</feature>
<gene>
    <name evidence="1" type="ORF">Bpfe_011897</name>
</gene>
<proteinExistence type="predicted"/>
<reference evidence="1" key="1">
    <citation type="journal article" date="2023" name="PLoS Negl. Trop. Dis.">
        <title>A genome sequence for Biomphalaria pfeifferi, the major vector snail for the human-infecting parasite Schistosoma mansoni.</title>
        <authorList>
            <person name="Bu L."/>
            <person name="Lu L."/>
            <person name="Laidemitt M.R."/>
            <person name="Zhang S.M."/>
            <person name="Mutuku M."/>
            <person name="Mkoji G."/>
            <person name="Steinauer M."/>
            <person name="Loker E.S."/>
        </authorList>
    </citation>
    <scope>NUCLEOTIDE SEQUENCE</scope>
    <source>
        <strain evidence="1">KasaAsao</strain>
    </source>
</reference>
<comment type="caution">
    <text evidence="1">The sequence shown here is derived from an EMBL/GenBank/DDBJ whole genome shotgun (WGS) entry which is preliminary data.</text>
</comment>
<dbReference type="Proteomes" id="UP001233172">
    <property type="component" value="Unassembled WGS sequence"/>
</dbReference>
<dbReference type="EMBL" id="JASAOG010000047">
    <property type="protein sequence ID" value="KAK0058592.1"/>
    <property type="molecule type" value="Genomic_DNA"/>
</dbReference>
<dbReference type="InterPro" id="IPR052728">
    <property type="entry name" value="O2_lipid_transport_reg"/>
</dbReference>
<evidence type="ECO:0008006" key="3">
    <source>
        <dbReference type="Google" id="ProtNLM"/>
    </source>
</evidence>
<protein>
    <recommendedName>
        <fullName evidence="3">Acyltransferase</fullName>
    </recommendedName>
</protein>
<name>A0AAD8FB91_BIOPF</name>
<organism evidence="1 2">
    <name type="scientific">Biomphalaria pfeifferi</name>
    <name type="common">Bloodfluke planorb</name>
    <name type="synonym">Freshwater snail</name>
    <dbReference type="NCBI Taxonomy" id="112525"/>
    <lineage>
        <taxon>Eukaryota</taxon>
        <taxon>Metazoa</taxon>
        <taxon>Spiralia</taxon>
        <taxon>Lophotrochozoa</taxon>
        <taxon>Mollusca</taxon>
        <taxon>Gastropoda</taxon>
        <taxon>Heterobranchia</taxon>
        <taxon>Euthyneura</taxon>
        <taxon>Panpulmonata</taxon>
        <taxon>Hygrophila</taxon>
        <taxon>Lymnaeoidea</taxon>
        <taxon>Planorbidae</taxon>
        <taxon>Biomphalaria</taxon>
    </lineage>
</organism>
<dbReference type="PANTHER" id="PTHR11161">
    <property type="entry name" value="O-ACYLTRANSFERASE"/>
    <property type="match status" value="1"/>
</dbReference>
<reference evidence="1" key="2">
    <citation type="submission" date="2023-04" db="EMBL/GenBank/DDBJ databases">
        <authorList>
            <person name="Bu L."/>
            <person name="Lu L."/>
            <person name="Laidemitt M.R."/>
            <person name="Zhang S.M."/>
            <person name="Mutuku M."/>
            <person name="Mkoji G."/>
            <person name="Steinauer M."/>
            <person name="Loker E.S."/>
        </authorList>
    </citation>
    <scope>NUCLEOTIDE SEQUENCE</scope>
    <source>
        <strain evidence="1">KasaAsao</strain>
        <tissue evidence="1">Whole Snail</tissue>
    </source>
</reference>
<sequence length="55" mass="6003">TSVQILLAFSVYTNVPKLLRSAASNDSLPAINGIRCFSTMLIVFAHVMLIGTPYF</sequence>
<dbReference type="AlphaFoldDB" id="A0AAD8FB91"/>
<accession>A0AAD8FB91</accession>
<keyword evidence="2" id="KW-1185">Reference proteome</keyword>
<evidence type="ECO:0000313" key="1">
    <source>
        <dbReference type="EMBL" id="KAK0058592.1"/>
    </source>
</evidence>
<dbReference type="PANTHER" id="PTHR11161:SF72">
    <property type="entry name" value="FI21449P1"/>
    <property type="match status" value="1"/>
</dbReference>
<feature type="non-terminal residue" evidence="1">
    <location>
        <position position="55"/>
    </location>
</feature>